<dbReference type="InterPro" id="IPR038726">
    <property type="entry name" value="PDDEXK_AddAB-type"/>
</dbReference>
<evidence type="ECO:0000256" key="8">
    <source>
        <dbReference type="ARBA" id="ARBA00023125"/>
    </source>
</evidence>
<comment type="similarity">
    <text evidence="13">Belongs to the helicase family. AddA subfamily.</text>
</comment>
<dbReference type="HOGENOM" id="CLU_001114_3_1_9"/>
<keyword evidence="2 13" id="KW-0547">Nucleotide-binding</keyword>
<dbReference type="InterPro" id="IPR014016">
    <property type="entry name" value="UvrD-like_ATP-bd"/>
</dbReference>
<dbReference type="Pfam" id="PF00580">
    <property type="entry name" value="UvrD-helicase"/>
    <property type="match status" value="1"/>
</dbReference>
<gene>
    <name evidence="13 17" type="primary">addA</name>
    <name evidence="17" type="ordered locus">bpr_I0735</name>
</gene>
<dbReference type="Pfam" id="PF13361">
    <property type="entry name" value="UvrD_C"/>
    <property type="match status" value="1"/>
</dbReference>
<dbReference type="InterPro" id="IPR014152">
    <property type="entry name" value="AddA"/>
</dbReference>
<dbReference type="GO" id="GO:0005524">
    <property type="term" value="F:ATP binding"/>
    <property type="evidence" value="ECO:0007669"/>
    <property type="project" value="UniProtKB-UniRule"/>
</dbReference>
<evidence type="ECO:0000256" key="1">
    <source>
        <dbReference type="ARBA" id="ARBA00022722"/>
    </source>
</evidence>
<dbReference type="InterPro" id="IPR027417">
    <property type="entry name" value="P-loop_NTPase"/>
</dbReference>
<evidence type="ECO:0000256" key="14">
    <source>
        <dbReference type="PROSITE-ProRule" id="PRU00560"/>
    </source>
</evidence>
<comment type="subunit">
    <text evidence="13">Heterodimer of AddA and AddB/RexB.</text>
</comment>
<feature type="domain" description="UvrD-like helicase C-terminal" evidence="16">
    <location>
        <begin position="513"/>
        <end position="839"/>
    </location>
</feature>
<dbReference type="Pfam" id="PF12705">
    <property type="entry name" value="PDDEXK_1"/>
    <property type="match status" value="1"/>
</dbReference>
<name>E0S103_BUTPB</name>
<evidence type="ECO:0000259" key="15">
    <source>
        <dbReference type="PROSITE" id="PS51198"/>
    </source>
</evidence>
<dbReference type="Gene3D" id="6.10.250.2380">
    <property type="match status" value="1"/>
</dbReference>
<dbReference type="InterPro" id="IPR014017">
    <property type="entry name" value="DNA_helicase_UvrD-like_C"/>
</dbReference>
<dbReference type="GO" id="GO:0000724">
    <property type="term" value="P:double-strand break repair via homologous recombination"/>
    <property type="evidence" value="ECO:0007669"/>
    <property type="project" value="UniProtKB-UniRule"/>
</dbReference>
<dbReference type="EC" id="3.1.-.-" evidence="13"/>
<dbReference type="PROSITE" id="PS51198">
    <property type="entry name" value="UVRD_HELICASE_ATP_BIND"/>
    <property type="match status" value="1"/>
</dbReference>
<dbReference type="Gene3D" id="3.90.320.10">
    <property type="match status" value="1"/>
</dbReference>
<dbReference type="InterPro" id="IPR011335">
    <property type="entry name" value="Restrct_endonuc-II-like"/>
</dbReference>
<dbReference type="SUPFAM" id="SSF52540">
    <property type="entry name" value="P-loop containing nucleoside triphosphate hydrolases"/>
    <property type="match status" value="1"/>
</dbReference>
<evidence type="ECO:0000313" key="18">
    <source>
        <dbReference type="Proteomes" id="UP000001299"/>
    </source>
</evidence>
<dbReference type="STRING" id="515622.bpr_I0735"/>
<dbReference type="EMBL" id="CP001810">
    <property type="protein sequence ID" value="ADL33478.1"/>
    <property type="molecule type" value="Genomic_DNA"/>
</dbReference>
<organism evidence="17 18">
    <name type="scientific">Butyrivibrio proteoclasticus (strain ATCC 51982 / DSM 14932 / B316)</name>
    <name type="common">Clostridium proteoclasticum</name>
    <dbReference type="NCBI Taxonomy" id="515622"/>
    <lineage>
        <taxon>Bacteria</taxon>
        <taxon>Bacillati</taxon>
        <taxon>Bacillota</taxon>
        <taxon>Clostridia</taxon>
        <taxon>Lachnospirales</taxon>
        <taxon>Lachnospiraceae</taxon>
        <taxon>Butyrivibrio</taxon>
    </lineage>
</organism>
<keyword evidence="7 13" id="KW-0067">ATP-binding</keyword>
<dbReference type="InterPro" id="IPR011604">
    <property type="entry name" value="PDDEXK-like_dom_sf"/>
</dbReference>
<feature type="binding site" evidence="14">
    <location>
        <begin position="24"/>
        <end position="31"/>
    </location>
    <ligand>
        <name>ATP</name>
        <dbReference type="ChEBI" id="CHEBI:30616"/>
    </ligand>
</feature>
<evidence type="ECO:0000256" key="11">
    <source>
        <dbReference type="ARBA" id="ARBA00034617"/>
    </source>
</evidence>
<evidence type="ECO:0000256" key="2">
    <source>
        <dbReference type="ARBA" id="ARBA00022741"/>
    </source>
</evidence>
<sequence>MAVEFTKEQQAVIDARDCNILVSAAAGSGKTAVLVERIIQMIMGGVDIDHLLVVTFTKAAAAQMKEKITIAIQNKLVEEPDNKHLQRQETLIHNAQITTIDSFCQYVLRNNFNVIGIDPSFRVGDDGELRLLKEDVMQDMLEEEYAKCKDGENSDFLFCMEYFSTGSSDKKVEEYISELYKFAMSMPWPEDWIRERSMDYHLEGVVFDELPWVKRCVEKARTQLEEMVSSIEMLEKVCCESDGPHMYGDNLDADKNSILAALKQDTYDQLFDGLRGISFGRISSKKDPTVNPDKREYVKNERGKIKDRVKDLVETYFALPAETVVEQMALCDRAVRELCRLTIRYKQLFDAKKREKQLIDFPDMEHFALQILVDHPDEEEAKGKTCAEIIEMCTPSAVALEYRDYYREVLIDEYQDSNNVQELMLRSISGDMPDKSERFMVGDVKQSIYKFRLARPEIFMEKLHSYDKNEKALDRRIDLHKNFRSRKEVLEATNYIFEKIMGADLGSVDYDEDAKLVTGADYYEEPTYNVTPELILFDKDSDNEALSDFDPKEKEALVIAERIHKLMDEDKNLRFKDMVILLRSLSGWDDVFKKVLEEQGIPTYIESKSGYFEAYEVAVILYLLTIVDNPSQDIPLVSVMHSPIGGFTDEELARLRVMVKEDDKASIEDSLYYGLKALTRESDEATSTGRDVLMNEASAGKVGLMDEVASTGKAGAMNEVASAGRNALMDKLVKFIDFVEELRTISIYTPVHELLQHIMDETGFDKYCLAMPAGNQRKANLDLLMARALSFEKTSFKGLFHFVRYIEHMKLVEVDYGEAGIIDENADVVRIMSIHKSKGLEFPVVFVSGLAKGVNLRETKGDLIVDMDLGIGVKSINSEIRVKYDTLKRIIIADKMKTDSLGEELRVLYVALTRAKEKLIMTGALKKPLDAITKEARRLPVIAGKEKLLPYSLRESAGSYLDLILPSVVSHPGFSKGLAALGVPDEMYRGYQESESQVPDFSFVFLSDDEIAADMLKGDVMGISRQQELSDAVKAYSGEEAERLREKFEAKYPFEYLKGLFTKTTVTELKKHMLEEMGEVFTHSADYAEERNDDIEHIKKLTGAERGTAYHRIMEILDKDIYGNEKLMQEARDIYGNDELEQESGDIRSNEELMQEAENIKTEHRKIDPVSKRIYGWMKGMISKGMITEEYLPSIWCPDITTFLSTDLGQRMGMAFRRGELVREKPFMMGIPASELDDKYPESETVLIQGIIDAWFIEDGQIVLLDYKTDRVQEEQELVDRYSIQLDLYKRALESATNMKVKEVFIYAFALGKVIKM</sequence>
<keyword evidence="10 13" id="KW-0413">Isomerase</keyword>
<keyword evidence="8 13" id="KW-0238">DNA-binding</keyword>
<dbReference type="EC" id="5.6.2.4" evidence="13"/>
<evidence type="ECO:0000256" key="10">
    <source>
        <dbReference type="ARBA" id="ARBA00023235"/>
    </source>
</evidence>
<evidence type="ECO:0000256" key="6">
    <source>
        <dbReference type="ARBA" id="ARBA00022839"/>
    </source>
</evidence>
<keyword evidence="5 13" id="KW-0347">Helicase</keyword>
<dbReference type="GO" id="GO:0033202">
    <property type="term" value="C:DNA helicase complex"/>
    <property type="evidence" value="ECO:0007669"/>
    <property type="project" value="TreeGrafter"/>
</dbReference>
<dbReference type="GO" id="GO:0008408">
    <property type="term" value="F:3'-5' exonuclease activity"/>
    <property type="evidence" value="ECO:0007669"/>
    <property type="project" value="UniProtKB-UniRule"/>
</dbReference>
<keyword evidence="9 13" id="KW-0234">DNA repair</keyword>
<comment type="function">
    <text evidence="13">The heterodimer acts as both an ATP-dependent DNA helicase and an ATP-dependent, dual-direction single-stranded exonuclease. Recognizes the chi site generating a DNA molecule suitable for the initiation of homologous recombination. The AddA nuclease domain is required for chi fragment generation; this subunit has the helicase and 3' -&gt; 5' nuclease activities.</text>
</comment>
<dbReference type="HAMAP" id="MF_01451">
    <property type="entry name" value="AddA"/>
    <property type="match status" value="1"/>
</dbReference>
<dbReference type="eggNOG" id="COG1074">
    <property type="taxonomic scope" value="Bacteria"/>
</dbReference>
<dbReference type="KEGG" id="bpb:bpr_I0735"/>
<comment type="catalytic activity">
    <reaction evidence="11 13">
        <text>Couples ATP hydrolysis with the unwinding of duplex DNA by translocating in the 3'-5' direction.</text>
        <dbReference type="EC" id="5.6.2.4"/>
    </reaction>
</comment>
<proteinExistence type="inferred from homology"/>
<comment type="cofactor">
    <cofactor evidence="13">
        <name>Mg(2+)</name>
        <dbReference type="ChEBI" id="CHEBI:18420"/>
    </cofactor>
</comment>
<accession>E0S103</accession>
<evidence type="ECO:0000256" key="7">
    <source>
        <dbReference type="ARBA" id="ARBA00022840"/>
    </source>
</evidence>
<evidence type="ECO:0000313" key="17">
    <source>
        <dbReference type="EMBL" id="ADL33478.1"/>
    </source>
</evidence>
<reference evidence="17 18" key="1">
    <citation type="journal article" date="2010" name="PLoS ONE">
        <title>The glycobiome of the rumen bacterium Butyrivibrio proteoclasticus B316(T) highlights adaptation to a polysaccharide-rich environment.</title>
        <authorList>
            <person name="Kelly W.J."/>
            <person name="Leahy S.C."/>
            <person name="Altermann E."/>
            <person name="Yeoman C.J."/>
            <person name="Dunne J.C."/>
            <person name="Kong Z."/>
            <person name="Pacheco D.M."/>
            <person name="Li D."/>
            <person name="Noel S.J."/>
            <person name="Moon C.D."/>
            <person name="Cookson A.L."/>
            <person name="Attwood G.T."/>
        </authorList>
    </citation>
    <scope>NUCLEOTIDE SEQUENCE [LARGE SCALE GENOMIC DNA]</scope>
    <source>
        <strain evidence="18">ATCC 51982 / DSM 14932 / B316</strain>
    </source>
</reference>
<dbReference type="GO" id="GO:0043138">
    <property type="term" value="F:3'-5' DNA helicase activity"/>
    <property type="evidence" value="ECO:0007669"/>
    <property type="project" value="UniProtKB-UniRule"/>
</dbReference>
<keyword evidence="4 13" id="KW-0378">Hydrolase</keyword>
<feature type="domain" description="UvrD-like helicase ATP-binding" evidence="15">
    <location>
        <begin position="3"/>
        <end position="486"/>
    </location>
</feature>
<dbReference type="GO" id="GO:0016887">
    <property type="term" value="F:ATP hydrolysis activity"/>
    <property type="evidence" value="ECO:0007669"/>
    <property type="project" value="RHEA"/>
</dbReference>
<evidence type="ECO:0000256" key="4">
    <source>
        <dbReference type="ARBA" id="ARBA00022801"/>
    </source>
</evidence>
<dbReference type="PROSITE" id="PS51217">
    <property type="entry name" value="UVRD_HELICASE_CTER"/>
    <property type="match status" value="1"/>
</dbReference>
<evidence type="ECO:0000256" key="13">
    <source>
        <dbReference type="HAMAP-Rule" id="MF_01451"/>
    </source>
</evidence>
<evidence type="ECO:0000256" key="3">
    <source>
        <dbReference type="ARBA" id="ARBA00022763"/>
    </source>
</evidence>
<dbReference type="Gene3D" id="3.40.50.300">
    <property type="entry name" value="P-loop containing nucleotide triphosphate hydrolases"/>
    <property type="match status" value="4"/>
</dbReference>
<keyword evidence="18" id="KW-1185">Reference proteome</keyword>
<protein>
    <recommendedName>
        <fullName evidence="13">ATP-dependent helicase/nuclease subunit A</fullName>
        <ecNumber evidence="13">3.1.-.-</ecNumber>
        <ecNumber evidence="13">5.6.2.4</ecNumber>
    </recommendedName>
    <alternativeName>
        <fullName evidence="13">ATP-dependent helicase/nuclease AddA</fullName>
    </alternativeName>
    <alternativeName>
        <fullName evidence="13">DNA 3'-5' helicase AddA</fullName>
    </alternativeName>
</protein>
<keyword evidence="1 13" id="KW-0540">Nuclease</keyword>
<keyword evidence="3 13" id="KW-0227">DNA damage</keyword>
<evidence type="ECO:0000259" key="16">
    <source>
        <dbReference type="PROSITE" id="PS51217"/>
    </source>
</evidence>
<dbReference type="PANTHER" id="PTHR11070">
    <property type="entry name" value="UVRD / RECB / PCRA DNA HELICASE FAMILY MEMBER"/>
    <property type="match status" value="1"/>
</dbReference>
<evidence type="ECO:0000256" key="9">
    <source>
        <dbReference type="ARBA" id="ARBA00023204"/>
    </source>
</evidence>
<dbReference type="SUPFAM" id="SSF52980">
    <property type="entry name" value="Restriction endonuclease-like"/>
    <property type="match status" value="1"/>
</dbReference>
<dbReference type="RefSeq" id="WP_013280134.1">
    <property type="nucleotide sequence ID" value="NC_014387.1"/>
</dbReference>
<dbReference type="PANTHER" id="PTHR11070:SF48">
    <property type="entry name" value="ATP-DEPENDENT HELICASE_NUCLEASE SUBUNIT A"/>
    <property type="match status" value="1"/>
</dbReference>
<dbReference type="InterPro" id="IPR000212">
    <property type="entry name" value="DNA_helicase_UvrD/REP"/>
</dbReference>
<comment type="catalytic activity">
    <reaction evidence="12 13">
        <text>ATP + H2O = ADP + phosphate + H(+)</text>
        <dbReference type="Rhea" id="RHEA:13065"/>
        <dbReference type="ChEBI" id="CHEBI:15377"/>
        <dbReference type="ChEBI" id="CHEBI:15378"/>
        <dbReference type="ChEBI" id="CHEBI:30616"/>
        <dbReference type="ChEBI" id="CHEBI:43474"/>
        <dbReference type="ChEBI" id="CHEBI:456216"/>
        <dbReference type="EC" id="5.6.2.4"/>
    </reaction>
</comment>
<dbReference type="GO" id="GO:0003690">
    <property type="term" value="F:double-stranded DNA binding"/>
    <property type="evidence" value="ECO:0007669"/>
    <property type="project" value="UniProtKB-UniRule"/>
</dbReference>
<dbReference type="Proteomes" id="UP000001299">
    <property type="component" value="Chromosome 1"/>
</dbReference>
<evidence type="ECO:0000256" key="5">
    <source>
        <dbReference type="ARBA" id="ARBA00022806"/>
    </source>
</evidence>
<evidence type="ECO:0000256" key="12">
    <source>
        <dbReference type="ARBA" id="ARBA00048988"/>
    </source>
</evidence>
<keyword evidence="6 13" id="KW-0269">Exonuclease</keyword>
<dbReference type="GO" id="GO:0005829">
    <property type="term" value="C:cytosol"/>
    <property type="evidence" value="ECO:0007669"/>
    <property type="project" value="TreeGrafter"/>
</dbReference>